<keyword evidence="1" id="KW-1133">Transmembrane helix</keyword>
<evidence type="ECO:0000256" key="1">
    <source>
        <dbReference type="SAM" id="Phobius"/>
    </source>
</evidence>
<keyword evidence="1" id="KW-0472">Membrane</keyword>
<evidence type="ECO:0000256" key="2">
    <source>
        <dbReference type="SAM" id="SignalP"/>
    </source>
</evidence>
<sequence>MQSSLCRRLHLLLIFYSVSLAIYSVSPISLCQIVPWFYSAPFKPSMSSCTSWFSNFACFRQL</sequence>
<name>A0A0E9PVN2_ANGAN</name>
<protein>
    <recommendedName>
        <fullName evidence="4">Secreted protein</fullName>
    </recommendedName>
</protein>
<dbReference type="AlphaFoldDB" id="A0A0E9PVN2"/>
<reference evidence="3" key="1">
    <citation type="submission" date="2014-11" db="EMBL/GenBank/DDBJ databases">
        <authorList>
            <person name="Amaro Gonzalez C."/>
        </authorList>
    </citation>
    <scope>NUCLEOTIDE SEQUENCE</scope>
</reference>
<keyword evidence="1" id="KW-0812">Transmembrane</keyword>
<proteinExistence type="predicted"/>
<feature type="signal peptide" evidence="2">
    <location>
        <begin position="1"/>
        <end position="21"/>
    </location>
</feature>
<evidence type="ECO:0008006" key="4">
    <source>
        <dbReference type="Google" id="ProtNLM"/>
    </source>
</evidence>
<organism evidence="3">
    <name type="scientific">Anguilla anguilla</name>
    <name type="common">European freshwater eel</name>
    <name type="synonym">Muraena anguilla</name>
    <dbReference type="NCBI Taxonomy" id="7936"/>
    <lineage>
        <taxon>Eukaryota</taxon>
        <taxon>Metazoa</taxon>
        <taxon>Chordata</taxon>
        <taxon>Craniata</taxon>
        <taxon>Vertebrata</taxon>
        <taxon>Euteleostomi</taxon>
        <taxon>Actinopterygii</taxon>
        <taxon>Neopterygii</taxon>
        <taxon>Teleostei</taxon>
        <taxon>Anguilliformes</taxon>
        <taxon>Anguillidae</taxon>
        <taxon>Anguilla</taxon>
    </lineage>
</organism>
<accession>A0A0E9PVN2</accession>
<feature type="chain" id="PRO_5002431091" description="Secreted protein" evidence="2">
    <location>
        <begin position="22"/>
        <end position="62"/>
    </location>
</feature>
<evidence type="ECO:0000313" key="3">
    <source>
        <dbReference type="EMBL" id="JAH08564.1"/>
    </source>
</evidence>
<keyword evidence="2" id="KW-0732">Signal</keyword>
<reference evidence="3" key="2">
    <citation type="journal article" date="2015" name="Fish Shellfish Immunol.">
        <title>Early steps in the European eel (Anguilla anguilla)-Vibrio vulnificus interaction in the gills: Role of the RtxA13 toxin.</title>
        <authorList>
            <person name="Callol A."/>
            <person name="Pajuelo D."/>
            <person name="Ebbesson L."/>
            <person name="Teles M."/>
            <person name="MacKenzie S."/>
            <person name="Amaro C."/>
        </authorList>
    </citation>
    <scope>NUCLEOTIDE SEQUENCE</scope>
</reference>
<dbReference type="EMBL" id="GBXM01100013">
    <property type="protein sequence ID" value="JAH08564.1"/>
    <property type="molecule type" value="Transcribed_RNA"/>
</dbReference>
<feature type="transmembrane region" description="Helical" evidence="1">
    <location>
        <begin position="12"/>
        <end position="38"/>
    </location>
</feature>